<evidence type="ECO:0000313" key="1">
    <source>
        <dbReference type="EMBL" id="KRY98754.1"/>
    </source>
</evidence>
<comment type="caution">
    <text evidence="1">The sequence shown here is derived from an EMBL/GenBank/DDBJ whole genome shotgun (WGS) entry which is preliminary data.</text>
</comment>
<accession>A0A0V1GLB1</accession>
<keyword evidence="2" id="KW-1185">Reference proteome</keyword>
<reference evidence="1 2" key="1">
    <citation type="submission" date="2015-01" db="EMBL/GenBank/DDBJ databases">
        <title>Evolution of Trichinella species and genotypes.</title>
        <authorList>
            <person name="Korhonen P.K."/>
            <person name="Edoardo P."/>
            <person name="Giuseppe L.R."/>
            <person name="Gasser R.B."/>
        </authorList>
    </citation>
    <scope>NUCLEOTIDE SEQUENCE [LARGE SCALE GENOMIC DNA]</scope>
    <source>
        <strain evidence="1">ISS588</strain>
    </source>
</reference>
<dbReference type="Proteomes" id="UP000054805">
    <property type="component" value="Unassembled WGS sequence"/>
</dbReference>
<organism evidence="1 2">
    <name type="scientific">Trichinella pseudospiralis</name>
    <name type="common">Parasitic roundworm</name>
    <dbReference type="NCBI Taxonomy" id="6337"/>
    <lineage>
        <taxon>Eukaryota</taxon>
        <taxon>Metazoa</taxon>
        <taxon>Ecdysozoa</taxon>
        <taxon>Nematoda</taxon>
        <taxon>Enoplea</taxon>
        <taxon>Dorylaimia</taxon>
        <taxon>Trichinellida</taxon>
        <taxon>Trichinellidae</taxon>
        <taxon>Trichinella</taxon>
    </lineage>
</organism>
<gene>
    <name evidence="1" type="ORF">T4B_12734</name>
</gene>
<proteinExistence type="predicted"/>
<evidence type="ECO:0000313" key="2">
    <source>
        <dbReference type="Proteomes" id="UP000054805"/>
    </source>
</evidence>
<dbReference type="EMBL" id="JYDS01001553">
    <property type="protein sequence ID" value="KRY98754.1"/>
    <property type="molecule type" value="Genomic_DNA"/>
</dbReference>
<sequence length="47" mass="5327">MLSIAMLNRCVAVGGGQYLTLHVLINLVRLRFFLRGDSDEFVKMVVM</sequence>
<dbReference type="AlphaFoldDB" id="A0A0V1GLB1"/>
<name>A0A0V1GLB1_TRIPS</name>
<protein>
    <submittedName>
        <fullName evidence="1">Uncharacterized protein</fullName>
    </submittedName>
</protein>